<keyword evidence="2" id="KW-1185">Reference proteome</keyword>
<accession>A0A8J3J8F5</accession>
<dbReference type="InterPro" id="IPR029058">
    <property type="entry name" value="AB_hydrolase_fold"/>
</dbReference>
<evidence type="ECO:0008006" key="3">
    <source>
        <dbReference type="Google" id="ProtNLM"/>
    </source>
</evidence>
<sequence>MSETSDSADPGTPDRAAILIPGNGYTTDFPLLHFTSEAADLRAAYVEPIRWTPPEKEQAEFRAWLSGTEAEAWACGQVADALSRVEKLAPGARTVLVGKSLGSRAAPVAADRSLPAVWFTPLLSTPGTVAALRRCTAPFLLVGGSDDETWDGALARELTPHVVEIPGADHGLFVPGPLAATLAAHAVALTAVETFLDTVAWS</sequence>
<reference evidence="1" key="1">
    <citation type="submission" date="2021-01" db="EMBL/GenBank/DDBJ databases">
        <title>Whole genome shotgun sequence of Actinocatenispora rupis NBRC 107355.</title>
        <authorList>
            <person name="Komaki H."/>
            <person name="Tamura T."/>
        </authorList>
    </citation>
    <scope>NUCLEOTIDE SEQUENCE</scope>
    <source>
        <strain evidence="1">NBRC 107355</strain>
    </source>
</reference>
<name>A0A8J3J8F5_9ACTN</name>
<dbReference type="SUPFAM" id="SSF53474">
    <property type="entry name" value="alpha/beta-Hydrolases"/>
    <property type="match status" value="1"/>
</dbReference>
<dbReference type="AlphaFoldDB" id="A0A8J3J8F5"/>
<protein>
    <recommendedName>
        <fullName evidence="3">Alpha/beta hydrolase family protein</fullName>
    </recommendedName>
</protein>
<organism evidence="1 2">
    <name type="scientific">Actinocatenispora rupis</name>
    <dbReference type="NCBI Taxonomy" id="519421"/>
    <lineage>
        <taxon>Bacteria</taxon>
        <taxon>Bacillati</taxon>
        <taxon>Actinomycetota</taxon>
        <taxon>Actinomycetes</taxon>
        <taxon>Micromonosporales</taxon>
        <taxon>Micromonosporaceae</taxon>
        <taxon>Actinocatenispora</taxon>
    </lineage>
</organism>
<evidence type="ECO:0000313" key="2">
    <source>
        <dbReference type="Proteomes" id="UP000612808"/>
    </source>
</evidence>
<dbReference type="EMBL" id="BOMB01000012">
    <property type="protein sequence ID" value="GID11293.1"/>
    <property type="molecule type" value="Genomic_DNA"/>
</dbReference>
<dbReference type="Gene3D" id="3.40.50.1820">
    <property type="entry name" value="alpha/beta hydrolase"/>
    <property type="match status" value="1"/>
</dbReference>
<dbReference type="Proteomes" id="UP000612808">
    <property type="component" value="Unassembled WGS sequence"/>
</dbReference>
<proteinExistence type="predicted"/>
<gene>
    <name evidence="1" type="ORF">Aru02nite_21820</name>
</gene>
<evidence type="ECO:0000313" key="1">
    <source>
        <dbReference type="EMBL" id="GID11293.1"/>
    </source>
</evidence>
<comment type="caution">
    <text evidence="1">The sequence shown here is derived from an EMBL/GenBank/DDBJ whole genome shotgun (WGS) entry which is preliminary data.</text>
</comment>
<dbReference type="RefSeq" id="WP_203657281.1">
    <property type="nucleotide sequence ID" value="NZ_BAAAZM010000006.1"/>
</dbReference>